<dbReference type="STRING" id="180088.A0A1J8R8H3"/>
<feature type="domain" description="PAS" evidence="1">
    <location>
        <begin position="1"/>
        <end position="61"/>
    </location>
</feature>
<reference evidence="2 3" key="1">
    <citation type="submission" date="2016-03" db="EMBL/GenBank/DDBJ databases">
        <title>Comparative genomics of the ectomycorrhizal sister species Rhizopogon vinicolor and Rhizopogon vesiculosus (Basidiomycota: Boletales) reveals a divergence of the mating type B locus.</title>
        <authorList>
            <person name="Mujic A.B."/>
            <person name="Kuo A."/>
            <person name="Tritt A."/>
            <person name="Lipzen A."/>
            <person name="Chen C."/>
            <person name="Johnson J."/>
            <person name="Sharma A."/>
            <person name="Barry K."/>
            <person name="Grigoriev I.V."/>
            <person name="Spatafora J.W."/>
        </authorList>
    </citation>
    <scope>NUCLEOTIDE SEQUENCE [LARGE SCALE GENOMIC DNA]</scope>
    <source>
        <strain evidence="2 3">AM-OR11-056</strain>
    </source>
</reference>
<organism evidence="2 3">
    <name type="scientific">Rhizopogon vesiculosus</name>
    <dbReference type="NCBI Taxonomy" id="180088"/>
    <lineage>
        <taxon>Eukaryota</taxon>
        <taxon>Fungi</taxon>
        <taxon>Dikarya</taxon>
        <taxon>Basidiomycota</taxon>
        <taxon>Agaricomycotina</taxon>
        <taxon>Agaricomycetes</taxon>
        <taxon>Agaricomycetidae</taxon>
        <taxon>Boletales</taxon>
        <taxon>Suillineae</taxon>
        <taxon>Rhizopogonaceae</taxon>
        <taxon>Rhizopogon</taxon>
    </lineage>
</organism>
<accession>A0A1J8R8H3</accession>
<dbReference type="Gene3D" id="3.30.450.20">
    <property type="entry name" value="PAS domain"/>
    <property type="match status" value="1"/>
</dbReference>
<dbReference type="EMBL" id="LVVM01000673">
    <property type="protein sequence ID" value="OJA20196.1"/>
    <property type="molecule type" value="Genomic_DNA"/>
</dbReference>
<dbReference type="NCBIfam" id="TIGR00229">
    <property type="entry name" value="sensory_box"/>
    <property type="match status" value="1"/>
</dbReference>
<dbReference type="CDD" id="cd00130">
    <property type="entry name" value="PAS"/>
    <property type="match status" value="1"/>
</dbReference>
<dbReference type="Pfam" id="PF08447">
    <property type="entry name" value="PAS_3"/>
    <property type="match status" value="1"/>
</dbReference>
<dbReference type="Proteomes" id="UP000183567">
    <property type="component" value="Unassembled WGS sequence"/>
</dbReference>
<proteinExistence type="predicted"/>
<protein>
    <recommendedName>
        <fullName evidence="1">PAS domain-containing protein</fullName>
    </recommendedName>
</protein>
<evidence type="ECO:0000313" key="3">
    <source>
        <dbReference type="Proteomes" id="UP000183567"/>
    </source>
</evidence>
<dbReference type="PROSITE" id="PS50112">
    <property type="entry name" value="PAS"/>
    <property type="match status" value="1"/>
</dbReference>
<keyword evidence="3" id="KW-1185">Reference proteome</keyword>
<dbReference type="AlphaFoldDB" id="A0A1J8R8H3"/>
<comment type="caution">
    <text evidence="2">The sequence shown here is derived from an EMBL/GenBank/DDBJ whole genome shotgun (WGS) entry which is preliminary data.</text>
</comment>
<dbReference type="InterPro" id="IPR035965">
    <property type="entry name" value="PAS-like_dom_sf"/>
</dbReference>
<gene>
    <name evidence="2" type="ORF">AZE42_04618</name>
</gene>
<sequence>MHQVFIVDFSEEAHWLYLTESVSDLLGFEPRELIGRSGMELVHPDEFAQVKQMHYDTIREDKAAALVYLRLKHKNPFKGYILCAASRTVVHNVVVGSVSFATPGGKALQNASTAQEVEVITASARNFDLRRWGDPSPMFTGPTLDLSLTASSPSTSSYNSDTLSDSNRRKTAIISFNTLPYQSSRSALILDRFSIHCTVLYCSNDILLSTTRVLGRSFFDFVSSRTVHNVRSSIDVIKAWGVNERGQPSDGGFGFGKFMLLPAGRDSRYYHFGFSRPPFAAFLIKDCFKGRRRARCAAFSPPGKAPLPSAAKQTLLFSSSFLIWDDFPLTSPDATIHP</sequence>
<evidence type="ECO:0000313" key="2">
    <source>
        <dbReference type="EMBL" id="OJA20196.1"/>
    </source>
</evidence>
<dbReference type="InterPro" id="IPR000014">
    <property type="entry name" value="PAS"/>
</dbReference>
<evidence type="ECO:0000259" key="1">
    <source>
        <dbReference type="PROSITE" id="PS50112"/>
    </source>
</evidence>
<dbReference type="SUPFAM" id="SSF55785">
    <property type="entry name" value="PYP-like sensor domain (PAS domain)"/>
    <property type="match status" value="1"/>
</dbReference>
<name>A0A1J8R8H3_9AGAM</name>
<dbReference type="OrthoDB" id="411251at2759"/>
<dbReference type="InterPro" id="IPR013655">
    <property type="entry name" value="PAS_fold_3"/>
</dbReference>